<keyword evidence="2 4" id="KW-0863">Zinc-finger</keyword>
<dbReference type="PANTHER" id="PTHR10044:SF139">
    <property type="entry name" value="DEATH-ASSOCIATED INHIBITOR OF APOPTOSIS 2"/>
    <property type="match status" value="1"/>
</dbReference>
<dbReference type="GO" id="GO:0051726">
    <property type="term" value="P:regulation of cell cycle"/>
    <property type="evidence" value="ECO:0007669"/>
    <property type="project" value="TreeGrafter"/>
</dbReference>
<dbReference type="PROSITE" id="PS50143">
    <property type="entry name" value="BIR_REPEAT_2"/>
    <property type="match status" value="2"/>
</dbReference>
<dbReference type="EMBL" id="NIVC01002087">
    <property type="protein sequence ID" value="PAA60955.1"/>
    <property type="molecule type" value="Genomic_DNA"/>
</dbReference>
<feature type="region of interest" description="Disordered" evidence="5">
    <location>
        <begin position="260"/>
        <end position="300"/>
    </location>
</feature>
<evidence type="ECO:0000313" key="8">
    <source>
        <dbReference type="Proteomes" id="UP000215902"/>
    </source>
</evidence>
<dbReference type="AlphaFoldDB" id="A0A267EHG3"/>
<feature type="compositionally biased region" description="Polar residues" evidence="5">
    <location>
        <begin position="13"/>
        <end position="26"/>
    </location>
</feature>
<keyword evidence="3" id="KW-0862">Zinc</keyword>
<evidence type="ECO:0000259" key="6">
    <source>
        <dbReference type="PROSITE" id="PS50089"/>
    </source>
</evidence>
<dbReference type="SMART" id="SM00238">
    <property type="entry name" value="BIR"/>
    <property type="match status" value="1"/>
</dbReference>
<dbReference type="SUPFAM" id="SSF57924">
    <property type="entry name" value="Inhibitor of apoptosis (IAP) repeat"/>
    <property type="match status" value="2"/>
</dbReference>
<organism evidence="7 8">
    <name type="scientific">Macrostomum lignano</name>
    <dbReference type="NCBI Taxonomy" id="282301"/>
    <lineage>
        <taxon>Eukaryota</taxon>
        <taxon>Metazoa</taxon>
        <taxon>Spiralia</taxon>
        <taxon>Lophotrochozoa</taxon>
        <taxon>Platyhelminthes</taxon>
        <taxon>Rhabditophora</taxon>
        <taxon>Macrostomorpha</taxon>
        <taxon>Macrostomida</taxon>
        <taxon>Macrostomidae</taxon>
        <taxon>Macrostomum</taxon>
    </lineage>
</organism>
<gene>
    <name evidence="7" type="ORF">BOX15_Mlig025298g1</name>
</gene>
<dbReference type="Proteomes" id="UP000215902">
    <property type="component" value="Unassembled WGS sequence"/>
</dbReference>
<feature type="domain" description="RING-type" evidence="6">
    <location>
        <begin position="578"/>
        <end position="613"/>
    </location>
</feature>
<dbReference type="STRING" id="282301.A0A267EHG3"/>
<reference evidence="7 8" key="1">
    <citation type="submission" date="2017-06" db="EMBL/GenBank/DDBJ databases">
        <title>A platform for efficient transgenesis in Macrostomum lignano, a flatworm model organism for stem cell research.</title>
        <authorList>
            <person name="Berezikov E."/>
        </authorList>
    </citation>
    <scope>NUCLEOTIDE SEQUENCE [LARGE SCALE GENOMIC DNA]</scope>
    <source>
        <strain evidence="7">DV1</strain>
        <tissue evidence="7">Whole organism</tissue>
    </source>
</reference>
<dbReference type="GO" id="GO:0005737">
    <property type="term" value="C:cytoplasm"/>
    <property type="evidence" value="ECO:0007669"/>
    <property type="project" value="TreeGrafter"/>
</dbReference>
<evidence type="ECO:0000256" key="2">
    <source>
        <dbReference type="ARBA" id="ARBA00022771"/>
    </source>
</evidence>
<dbReference type="InterPro" id="IPR001841">
    <property type="entry name" value="Znf_RING"/>
</dbReference>
<dbReference type="PROSITE" id="PS50089">
    <property type="entry name" value="ZF_RING_2"/>
    <property type="match status" value="1"/>
</dbReference>
<comment type="caution">
    <text evidence="7">The sequence shown here is derived from an EMBL/GenBank/DDBJ whole genome shotgun (WGS) entry which is preliminary data.</text>
</comment>
<dbReference type="OrthoDB" id="66726at2759"/>
<dbReference type="Pfam" id="PF13920">
    <property type="entry name" value="zf-C3HC4_3"/>
    <property type="match status" value="1"/>
</dbReference>
<keyword evidence="2 4" id="KW-0479">Metal-binding</keyword>
<dbReference type="PANTHER" id="PTHR10044">
    <property type="entry name" value="INHIBITOR OF APOPTOSIS"/>
    <property type="match status" value="1"/>
</dbReference>
<feature type="region of interest" description="Disordered" evidence="5">
    <location>
        <begin position="1"/>
        <end position="34"/>
    </location>
</feature>
<evidence type="ECO:0000256" key="1">
    <source>
        <dbReference type="ARBA" id="ARBA00006672"/>
    </source>
</evidence>
<evidence type="ECO:0000256" key="4">
    <source>
        <dbReference type="PROSITE-ProRule" id="PRU00175"/>
    </source>
</evidence>
<dbReference type="InterPro" id="IPR013083">
    <property type="entry name" value="Znf_RING/FYVE/PHD"/>
</dbReference>
<evidence type="ECO:0000313" key="7">
    <source>
        <dbReference type="EMBL" id="PAA60955.1"/>
    </source>
</evidence>
<proteinExistence type="inferred from homology"/>
<evidence type="ECO:0000256" key="5">
    <source>
        <dbReference type="SAM" id="MobiDB-lite"/>
    </source>
</evidence>
<evidence type="ECO:0000256" key="3">
    <source>
        <dbReference type="ARBA" id="ARBA00022833"/>
    </source>
</evidence>
<name>A0A267EHG3_9PLAT</name>
<dbReference type="Gene3D" id="1.10.1170.10">
    <property type="entry name" value="Inhibitor Of Apoptosis Protein (2mihbC-IAP-1), Chain A"/>
    <property type="match status" value="2"/>
</dbReference>
<dbReference type="GO" id="GO:0005634">
    <property type="term" value="C:nucleus"/>
    <property type="evidence" value="ECO:0007669"/>
    <property type="project" value="TreeGrafter"/>
</dbReference>
<comment type="similarity">
    <text evidence="1">Belongs to the IAP family.</text>
</comment>
<feature type="compositionally biased region" description="Acidic residues" evidence="5">
    <location>
        <begin position="1"/>
        <end position="10"/>
    </location>
</feature>
<feature type="compositionally biased region" description="Polar residues" evidence="5">
    <location>
        <begin position="260"/>
        <end position="279"/>
    </location>
</feature>
<keyword evidence="8" id="KW-1185">Reference proteome</keyword>
<dbReference type="InterPro" id="IPR050784">
    <property type="entry name" value="IAP"/>
</dbReference>
<dbReference type="Pfam" id="PF00653">
    <property type="entry name" value="BIR"/>
    <property type="match status" value="1"/>
</dbReference>
<dbReference type="InterPro" id="IPR001370">
    <property type="entry name" value="BIR_rpt"/>
</dbReference>
<sequence>MDSESEEDLTEQAARNSISGSRSSETPDQEDKKVSFRRTAWNAFKWFTNKTRALFENMTSLETEGKQKVAEKLHEEDDNAMKVCYIRLLDRFANLGISGVPSALNIPYLAMLGMALQYFGTRFLKTPQASGSAGHAVSSAICKLLRYYTGASSDSRVPQQLSFAEGSGAVREMMSESARALSFGPSVTADTARWMASAGLFQSATDGRVRCAFCQGALESGSLTEGESPMRLHARQFPTCPFVLGMDVGNKPDLEMDGVSQSQQCSEASEMSTEVVTEPQTEDEWRSLAMSDGSAERPTVTLSEPEVLAAASQTPLPPPQTLRSAAEPRAVQALEMLELEASRLPIEHPNFVRQSDRLRTLESIELFEPADQFASAGFFLQTAGTFNLLICFACNLRMSVAGSQLLGNAWIAHAGWSPRCGHLLSSRGAAFVRRARQFVAPDVVARFSEILSSSRNHGQQDEKQSQAKASYSGNLGVRYRIEAREIRARSDVPSARMAIRLGFSAAEVRTAMEMRLMFVGDDFATSDQLLAAVVSQHDALTVRMMETETFIEAELHRLRSSSAFGEPEESPETDWRTCKVCMVHRINVILLDCGHLCCCSRCSANLQTCPICRKVILAEAPVRFE</sequence>
<dbReference type="CDD" id="cd16510">
    <property type="entry name" value="RING-HC_IAPs"/>
    <property type="match status" value="1"/>
</dbReference>
<dbReference type="Gene3D" id="3.30.40.10">
    <property type="entry name" value="Zinc/RING finger domain, C3HC4 (zinc finger)"/>
    <property type="match status" value="1"/>
</dbReference>
<accession>A0A267EHG3</accession>
<protein>
    <recommendedName>
        <fullName evidence="6">RING-type domain-containing protein</fullName>
    </recommendedName>
</protein>
<dbReference type="GO" id="GO:0008270">
    <property type="term" value="F:zinc ion binding"/>
    <property type="evidence" value="ECO:0007669"/>
    <property type="project" value="UniProtKB-KW"/>
</dbReference>